<evidence type="ECO:0000256" key="3">
    <source>
        <dbReference type="ARBA" id="ARBA00022553"/>
    </source>
</evidence>
<dbReference type="SUPFAM" id="SSF47384">
    <property type="entry name" value="Homodimeric domain of signal transducing histidine kinase"/>
    <property type="match status" value="1"/>
</dbReference>
<dbReference type="InterPro" id="IPR058544">
    <property type="entry name" value="ETR1_N"/>
</dbReference>
<dbReference type="EC" id="2.7.13.3" evidence="2"/>
<dbReference type="InterPro" id="IPR000014">
    <property type="entry name" value="PAS"/>
</dbReference>
<dbReference type="InterPro" id="IPR001610">
    <property type="entry name" value="PAC"/>
</dbReference>
<comment type="catalytic activity">
    <reaction evidence="1">
        <text>ATP + protein L-histidine = ADP + protein N-phospho-L-histidine.</text>
        <dbReference type="EC" id="2.7.13.3"/>
    </reaction>
</comment>
<dbReference type="CDD" id="cd00130">
    <property type="entry name" value="PAS"/>
    <property type="match status" value="4"/>
</dbReference>
<dbReference type="Pfam" id="PF00989">
    <property type="entry name" value="PAS"/>
    <property type="match status" value="1"/>
</dbReference>
<evidence type="ECO:0000256" key="6">
    <source>
        <dbReference type="SAM" id="Phobius"/>
    </source>
</evidence>
<dbReference type="InterPro" id="IPR036097">
    <property type="entry name" value="HisK_dim/P_sf"/>
</dbReference>
<dbReference type="PROSITE" id="PS50113">
    <property type="entry name" value="PAC"/>
    <property type="match status" value="2"/>
</dbReference>
<reference evidence="10 11" key="1">
    <citation type="submission" date="2017-02" db="EMBL/GenBank/DDBJ databases">
        <title>Pseudoalteromonas ulvae TC14 Genome.</title>
        <authorList>
            <person name="Molmeret M."/>
        </authorList>
    </citation>
    <scope>NUCLEOTIDE SEQUENCE [LARGE SCALE GENOMIC DNA]</scope>
    <source>
        <strain evidence="10">TC14</strain>
    </source>
</reference>
<dbReference type="EMBL" id="MWPV01000002">
    <property type="protein sequence ID" value="OUL58472.1"/>
    <property type="molecule type" value="Genomic_DNA"/>
</dbReference>
<dbReference type="NCBIfam" id="TIGR00229">
    <property type="entry name" value="sensory_box"/>
    <property type="match status" value="3"/>
</dbReference>
<feature type="domain" description="PAC" evidence="9">
    <location>
        <begin position="615"/>
        <end position="667"/>
    </location>
</feature>
<keyword evidence="6" id="KW-1133">Transmembrane helix</keyword>
<dbReference type="SUPFAM" id="SSF55874">
    <property type="entry name" value="ATPase domain of HSP90 chaperone/DNA topoisomerase II/histidine kinase"/>
    <property type="match status" value="1"/>
</dbReference>
<dbReference type="PANTHER" id="PTHR43304">
    <property type="entry name" value="PHYTOCHROME-LIKE PROTEIN CPH1"/>
    <property type="match status" value="1"/>
</dbReference>
<dbReference type="InterPro" id="IPR000700">
    <property type="entry name" value="PAS-assoc_C"/>
</dbReference>
<dbReference type="PANTHER" id="PTHR43304:SF1">
    <property type="entry name" value="PAC DOMAIN-CONTAINING PROTEIN"/>
    <property type="match status" value="1"/>
</dbReference>
<dbReference type="OrthoDB" id="9808408at2"/>
<keyword evidence="6" id="KW-0472">Membrane</keyword>
<keyword evidence="11" id="KW-1185">Reference proteome</keyword>
<dbReference type="GO" id="GO:0000155">
    <property type="term" value="F:phosphorelay sensor kinase activity"/>
    <property type="evidence" value="ECO:0007669"/>
    <property type="project" value="InterPro"/>
</dbReference>
<dbReference type="InterPro" id="IPR052162">
    <property type="entry name" value="Sensor_kinase/Photoreceptor"/>
</dbReference>
<evidence type="ECO:0000256" key="5">
    <source>
        <dbReference type="ARBA" id="ARBA00022777"/>
    </source>
</evidence>
<dbReference type="PROSITE" id="PS50109">
    <property type="entry name" value="HIS_KIN"/>
    <property type="match status" value="1"/>
</dbReference>
<sequence length="894" mass="102420">MQTPLEAFFNSSYMPHGHCYLWQPGILWVNVLSDLLIATAYFSIPIALWIFVKQRKDLRFKGIFILFALFILCCGITHLFSIYTIWHGSYGVHGILKAITAIISITTALILFKNINTLLAIPSAQQLEEAINRAATEKSRRAHAEQTQKSEAIFKFALELLPTGLLIIDTNQTIRVVNNALAKLFEYEPDELVGMPLAALLNDEQAKFHHVLTQSYLNQPEQAHAMASGRTVRGKTKYGNEVWVEVSLSTHDFNNEKHVFASVNNTYETISDLNFVFEKSNRLQRVIDATEDGIWEWNIQSNDVWYSNRLMHMLGVNPDTTKADFNLWREHIHPDDKDRVLEALEQHVTQQQKYDVTYRGQVSPEQYQWVRARGNTIFDTDNQPLLMSGTLTNVNYLKELEIEISEKSRFLNAILNKSLSGMFIYDLPLQRITFVNKQFCEITGYNFKQLEIIQSQKSFIELIHPDDQVMLQTQFNDLFTNQNSEANSLEFRIQHQNGHWVWCFCKQSVYSFNGLHLVKEIIGTFFDISDQKEQKDKIRSLSQDFYTTFEQAAVGIAHVGLDGSWLKANKKICEILEYNLVELLSLNFQKITHPDDLDEDLELVATLMSGEQTQYSIEKRYICKSGRVIWAYLTVSLVIDEWDNPSHFISVIEDITERKEVESALAESNLALEKFAYSASHDLQEPLRKISAFSDSLSDRLVGKLSDPDAVYELSRITDAASRMRGMINSLLQLSRYSKHQLHKEQLQFSGLVELLKEDLSQAIKESQCTILLEQDFIIDADLNSFLQVLRNLVTNSIRYRDESRALVVTFSSQTINDKLMLTITDNGIGFDQKYASDIFQPFKRLAPNKILGYGMGLAICKQIIRAHEGDIKANSHQSLGCEFIITLPTKGVV</sequence>
<name>A0A244CS86_PSEDV</name>
<keyword evidence="6" id="KW-0812">Transmembrane</keyword>
<organism evidence="10 11">
    <name type="scientific">Pseudoalteromonas ulvae</name>
    <dbReference type="NCBI Taxonomy" id="107327"/>
    <lineage>
        <taxon>Bacteria</taxon>
        <taxon>Pseudomonadati</taxon>
        <taxon>Pseudomonadota</taxon>
        <taxon>Gammaproteobacteria</taxon>
        <taxon>Alteromonadales</taxon>
        <taxon>Pseudoalteromonadaceae</taxon>
        <taxon>Pseudoalteromonas</taxon>
    </lineage>
</organism>
<dbReference type="SMART" id="SM00091">
    <property type="entry name" value="PAS"/>
    <property type="match status" value="4"/>
</dbReference>
<dbReference type="SUPFAM" id="SSF55785">
    <property type="entry name" value="PYP-like sensor domain (PAS domain)"/>
    <property type="match status" value="4"/>
</dbReference>
<evidence type="ECO:0000313" key="11">
    <source>
        <dbReference type="Proteomes" id="UP000194841"/>
    </source>
</evidence>
<keyword evidence="5" id="KW-0418">Kinase</keyword>
<protein>
    <recommendedName>
        <fullName evidence="2">histidine kinase</fullName>
        <ecNumber evidence="2">2.7.13.3</ecNumber>
    </recommendedName>
</protein>
<dbReference type="Gene3D" id="3.30.450.20">
    <property type="entry name" value="PAS domain"/>
    <property type="match status" value="4"/>
</dbReference>
<dbReference type="InterPro" id="IPR004358">
    <property type="entry name" value="Sig_transdc_His_kin-like_C"/>
</dbReference>
<dbReference type="AlphaFoldDB" id="A0A244CS86"/>
<comment type="caution">
    <text evidence="10">The sequence shown here is derived from an EMBL/GenBank/DDBJ whole genome shotgun (WGS) entry which is preliminary data.</text>
</comment>
<dbReference type="RefSeq" id="WP_086743775.1">
    <property type="nucleotide sequence ID" value="NZ_MWPV01000002.1"/>
</dbReference>
<evidence type="ECO:0000259" key="7">
    <source>
        <dbReference type="PROSITE" id="PS50109"/>
    </source>
</evidence>
<dbReference type="GO" id="GO:0006355">
    <property type="term" value="P:regulation of DNA-templated transcription"/>
    <property type="evidence" value="ECO:0007669"/>
    <property type="project" value="InterPro"/>
</dbReference>
<dbReference type="Pfam" id="PF00512">
    <property type="entry name" value="HisKA"/>
    <property type="match status" value="1"/>
</dbReference>
<dbReference type="InterPro" id="IPR005467">
    <property type="entry name" value="His_kinase_dom"/>
</dbReference>
<dbReference type="PRINTS" id="PR00344">
    <property type="entry name" value="BCTRLSENSOR"/>
</dbReference>
<feature type="domain" description="Histidine kinase" evidence="7">
    <location>
        <begin position="678"/>
        <end position="892"/>
    </location>
</feature>
<evidence type="ECO:0000313" key="10">
    <source>
        <dbReference type="EMBL" id="OUL58472.1"/>
    </source>
</evidence>
<evidence type="ECO:0000256" key="2">
    <source>
        <dbReference type="ARBA" id="ARBA00012438"/>
    </source>
</evidence>
<evidence type="ECO:0000256" key="4">
    <source>
        <dbReference type="ARBA" id="ARBA00022679"/>
    </source>
</evidence>
<dbReference type="InterPro" id="IPR013655">
    <property type="entry name" value="PAS_fold_3"/>
</dbReference>
<feature type="domain" description="PAS" evidence="8">
    <location>
        <begin position="407"/>
        <end position="482"/>
    </location>
</feature>
<keyword evidence="3" id="KW-0597">Phosphoprotein</keyword>
<proteinExistence type="predicted"/>
<dbReference type="Pfam" id="PF08447">
    <property type="entry name" value="PAS_3"/>
    <property type="match status" value="3"/>
</dbReference>
<dbReference type="PROSITE" id="PS50112">
    <property type="entry name" value="PAS"/>
    <property type="match status" value="3"/>
</dbReference>
<feature type="domain" description="PAS" evidence="8">
    <location>
        <begin position="150"/>
        <end position="204"/>
    </location>
</feature>
<dbReference type="SMART" id="SM00387">
    <property type="entry name" value="HATPase_c"/>
    <property type="match status" value="1"/>
</dbReference>
<evidence type="ECO:0000259" key="8">
    <source>
        <dbReference type="PROSITE" id="PS50112"/>
    </source>
</evidence>
<dbReference type="CDD" id="cd00082">
    <property type="entry name" value="HisKA"/>
    <property type="match status" value="1"/>
</dbReference>
<dbReference type="Gene3D" id="1.10.287.130">
    <property type="match status" value="1"/>
</dbReference>
<dbReference type="InterPro" id="IPR035965">
    <property type="entry name" value="PAS-like_dom_sf"/>
</dbReference>
<dbReference type="SMART" id="SM00086">
    <property type="entry name" value="PAC"/>
    <property type="match status" value="3"/>
</dbReference>
<dbReference type="InterPro" id="IPR003661">
    <property type="entry name" value="HisK_dim/P_dom"/>
</dbReference>
<dbReference type="Pfam" id="PF25487">
    <property type="entry name" value="ETR1_N"/>
    <property type="match status" value="1"/>
</dbReference>
<accession>A0A244CS86</accession>
<dbReference type="SMART" id="SM00388">
    <property type="entry name" value="HisKA"/>
    <property type="match status" value="1"/>
</dbReference>
<dbReference type="InterPro" id="IPR036890">
    <property type="entry name" value="HATPase_C_sf"/>
</dbReference>
<dbReference type="Pfam" id="PF02518">
    <property type="entry name" value="HATPase_c"/>
    <property type="match status" value="1"/>
</dbReference>
<dbReference type="Gene3D" id="3.30.565.10">
    <property type="entry name" value="Histidine kinase-like ATPase, C-terminal domain"/>
    <property type="match status" value="1"/>
</dbReference>
<feature type="domain" description="PAS" evidence="8">
    <location>
        <begin position="279"/>
        <end position="351"/>
    </location>
</feature>
<dbReference type="Proteomes" id="UP000194841">
    <property type="component" value="Unassembled WGS sequence"/>
</dbReference>
<keyword evidence="4" id="KW-0808">Transferase</keyword>
<evidence type="ECO:0000256" key="1">
    <source>
        <dbReference type="ARBA" id="ARBA00000085"/>
    </source>
</evidence>
<evidence type="ECO:0000259" key="9">
    <source>
        <dbReference type="PROSITE" id="PS50113"/>
    </source>
</evidence>
<feature type="transmembrane region" description="Helical" evidence="6">
    <location>
        <begin position="63"/>
        <end position="86"/>
    </location>
</feature>
<feature type="transmembrane region" description="Helical" evidence="6">
    <location>
        <begin position="26"/>
        <end position="51"/>
    </location>
</feature>
<dbReference type="InterPro" id="IPR013767">
    <property type="entry name" value="PAS_fold"/>
</dbReference>
<feature type="domain" description="PAC" evidence="9">
    <location>
        <begin position="487"/>
        <end position="540"/>
    </location>
</feature>
<gene>
    <name evidence="10" type="ORF">B1199_09090</name>
</gene>
<dbReference type="InterPro" id="IPR003594">
    <property type="entry name" value="HATPase_dom"/>
</dbReference>